<feature type="region of interest" description="Disordered" evidence="1">
    <location>
        <begin position="149"/>
        <end position="170"/>
    </location>
</feature>
<proteinExistence type="predicted"/>
<accession>A0A8S5P2Y8</accession>
<organism evidence="2">
    <name type="scientific">Siphoviridae sp. ctQtc11</name>
    <dbReference type="NCBI Taxonomy" id="2825497"/>
    <lineage>
        <taxon>Viruses</taxon>
        <taxon>Duplodnaviria</taxon>
        <taxon>Heunggongvirae</taxon>
        <taxon>Uroviricota</taxon>
        <taxon>Caudoviricetes</taxon>
    </lineage>
</organism>
<protein>
    <submittedName>
        <fullName evidence="2">PcfK-like protein</fullName>
    </submittedName>
</protein>
<name>A0A8S5P2Y8_9CAUD</name>
<evidence type="ECO:0000313" key="2">
    <source>
        <dbReference type="EMBL" id="DAE01462.1"/>
    </source>
</evidence>
<sequence>MSFREEISKSNDPMIVKIRNYLFSRNDLNQQLDKEDKNIHDCMVFIHHELYFNVIKKNYKEERLVPIIGEDNYIYNIVIHYLDEDIDMDKINREMKGIQFVIPGEQKVAREEKIIEKEISKKYEERYKKIKDKVANDFREELKQQAEAEKEKKRLEKEQKRREKEQKALEKKKELEGQLRLFEEI</sequence>
<reference evidence="2" key="1">
    <citation type="journal article" date="2021" name="Proc. Natl. Acad. Sci. U.S.A.">
        <title>A Catalog of Tens of Thousands of Viruses from Human Metagenomes Reveals Hidden Associations with Chronic Diseases.</title>
        <authorList>
            <person name="Tisza M.J."/>
            <person name="Buck C.B."/>
        </authorList>
    </citation>
    <scope>NUCLEOTIDE SEQUENCE</scope>
    <source>
        <strain evidence="2">CtQtc11</strain>
    </source>
</reference>
<dbReference type="EMBL" id="BK015325">
    <property type="protein sequence ID" value="DAE01462.1"/>
    <property type="molecule type" value="Genomic_DNA"/>
</dbReference>
<evidence type="ECO:0000256" key="1">
    <source>
        <dbReference type="SAM" id="MobiDB-lite"/>
    </source>
</evidence>